<name>A0AAD5L555_9CRUS</name>
<evidence type="ECO:0000313" key="3">
    <source>
        <dbReference type="Proteomes" id="UP000820818"/>
    </source>
</evidence>
<dbReference type="InterPro" id="IPR005312">
    <property type="entry name" value="DUF1759"/>
</dbReference>
<feature type="region of interest" description="Disordered" evidence="1">
    <location>
        <begin position="436"/>
        <end position="472"/>
    </location>
</feature>
<comment type="caution">
    <text evidence="2">The sequence shown here is derived from an EMBL/GenBank/DDBJ whole genome shotgun (WGS) entry which is preliminary data.</text>
</comment>
<organism evidence="2 3">
    <name type="scientific">Daphnia sinensis</name>
    <dbReference type="NCBI Taxonomy" id="1820382"/>
    <lineage>
        <taxon>Eukaryota</taxon>
        <taxon>Metazoa</taxon>
        <taxon>Ecdysozoa</taxon>
        <taxon>Arthropoda</taxon>
        <taxon>Crustacea</taxon>
        <taxon>Branchiopoda</taxon>
        <taxon>Diplostraca</taxon>
        <taxon>Cladocera</taxon>
        <taxon>Anomopoda</taxon>
        <taxon>Daphniidae</taxon>
        <taxon>Daphnia</taxon>
        <taxon>Daphnia similis group</taxon>
    </lineage>
</organism>
<gene>
    <name evidence="2" type="ORF">GHT06_018433</name>
</gene>
<keyword evidence="3" id="KW-1185">Reference proteome</keyword>
<evidence type="ECO:0000256" key="1">
    <source>
        <dbReference type="SAM" id="MobiDB-lite"/>
    </source>
</evidence>
<proteinExistence type="predicted"/>
<accession>A0AAD5L555</accession>
<dbReference type="AlphaFoldDB" id="A0AAD5L555"/>
<feature type="region of interest" description="Disordered" evidence="1">
    <location>
        <begin position="140"/>
        <end position="164"/>
    </location>
</feature>
<sequence length="486" mass="55233">MADENVVYPPALFGMRTNAKRRHTNLLRQARELININATREEFEAFMPTLELAHTNLVHIHERYVAATRLDDGEQHAAATYLENINNLQAACDQAVAAALQRTTPRRAWNISNTVVHELCQNVSIPQPEHQEIDAVSIVPEPQQPNGPLQPNQAGRSNDTQHDTLNHANFDLHTAAKQRKIDLEFRLKQAKIKQDRELKDLELRNAREREDLELEIQYENHLIESCGGAIGSPPNIPILPVVVNSTPPAQPNFAPSHHWLKLDVAKFNGNPRKWLKYAHGIRATIRDVNMPESLKLLGLQESLKEDIQRRVAHIFTGAYTFQSAWAELEKKYGSPHLIIQAHDQHMQQLPSFRTGVFNALFNLAAAVRDAVSSVDESHVMMFNTIANLLHTKLPINLQTDWGKYAYGLDRMATLKDFDKWIDRVLSAEELRGGKLSSSNTMNAVRNPVQPSNSNRQLGSYTPGSSNYNYPRTDRPRRILIKRYHPF</sequence>
<feature type="compositionally biased region" description="Polar residues" evidence="1">
    <location>
        <begin position="436"/>
        <end position="469"/>
    </location>
</feature>
<dbReference type="EMBL" id="WJBH02000007">
    <property type="protein sequence ID" value="KAI9555908.1"/>
    <property type="molecule type" value="Genomic_DNA"/>
</dbReference>
<dbReference type="PANTHER" id="PTHR46903:SF1">
    <property type="entry name" value="CCHC-TYPE DOMAIN-CONTAINING PROTEIN"/>
    <property type="match status" value="1"/>
</dbReference>
<dbReference type="Proteomes" id="UP000820818">
    <property type="component" value="Linkage Group LG7"/>
</dbReference>
<reference evidence="2 3" key="1">
    <citation type="submission" date="2022-05" db="EMBL/GenBank/DDBJ databases">
        <title>A multi-omics perspective on studying reproductive biology in Daphnia sinensis.</title>
        <authorList>
            <person name="Jia J."/>
        </authorList>
    </citation>
    <scope>NUCLEOTIDE SEQUENCE [LARGE SCALE GENOMIC DNA]</scope>
    <source>
        <strain evidence="2 3">WSL</strain>
    </source>
</reference>
<protein>
    <submittedName>
        <fullName evidence="2">Uncharacterized protein</fullName>
    </submittedName>
</protein>
<dbReference type="PANTHER" id="PTHR46903">
    <property type="entry name" value="C2H2-TYPE DOMAIN-CONTAINING PROTEIN"/>
    <property type="match status" value="1"/>
</dbReference>
<evidence type="ECO:0000313" key="2">
    <source>
        <dbReference type="EMBL" id="KAI9555908.1"/>
    </source>
</evidence>
<feature type="compositionally biased region" description="Low complexity" evidence="1">
    <location>
        <begin position="140"/>
        <end position="153"/>
    </location>
</feature>
<dbReference type="Pfam" id="PF03564">
    <property type="entry name" value="DUF1759"/>
    <property type="match status" value="1"/>
</dbReference>